<reference evidence="2 3" key="1">
    <citation type="journal article" date="2017" name="Antonie Van Leeuwenhoek">
        <title>Rhizobium rhizosphaerae sp. nov., a novel species isolated from rice rhizosphere.</title>
        <authorList>
            <person name="Zhao J.J."/>
            <person name="Zhang J."/>
            <person name="Zhang R.J."/>
            <person name="Zhang C.W."/>
            <person name="Yin H.Q."/>
            <person name="Zhang X.X."/>
        </authorList>
    </citation>
    <scope>NUCLEOTIDE SEQUENCE [LARGE SCALE GENOMIC DNA]</scope>
    <source>
        <strain evidence="2 3">E3</strain>
    </source>
</reference>
<feature type="transmembrane region" description="Helical" evidence="1">
    <location>
        <begin position="29"/>
        <end position="51"/>
    </location>
</feature>
<organism evidence="2 3">
    <name type="scientific">Aliiglaciecola lipolytica E3</name>
    <dbReference type="NCBI Taxonomy" id="1127673"/>
    <lineage>
        <taxon>Bacteria</taxon>
        <taxon>Pseudomonadati</taxon>
        <taxon>Pseudomonadota</taxon>
        <taxon>Gammaproteobacteria</taxon>
        <taxon>Alteromonadales</taxon>
        <taxon>Alteromonadaceae</taxon>
        <taxon>Aliiglaciecola</taxon>
    </lineage>
</organism>
<keyword evidence="3" id="KW-1185">Reference proteome</keyword>
<proteinExistence type="predicted"/>
<keyword evidence="1" id="KW-0472">Membrane</keyword>
<keyword evidence="1" id="KW-1133">Transmembrane helix</keyword>
<comment type="caution">
    <text evidence="2">The sequence shown here is derived from an EMBL/GenBank/DDBJ whole genome shotgun (WGS) entry which is preliminary data.</text>
</comment>
<dbReference type="Proteomes" id="UP000006334">
    <property type="component" value="Unassembled WGS sequence"/>
</dbReference>
<dbReference type="AlphaFoldDB" id="K6YZS7"/>
<gene>
    <name evidence="2" type="ORF">GLIP_4104</name>
</gene>
<evidence type="ECO:0000313" key="3">
    <source>
        <dbReference type="Proteomes" id="UP000006334"/>
    </source>
</evidence>
<dbReference type="EMBL" id="BAEN01000076">
    <property type="protein sequence ID" value="GAC16715.1"/>
    <property type="molecule type" value="Genomic_DNA"/>
</dbReference>
<accession>K6YZS7</accession>
<dbReference type="STRING" id="1127673.GLIP_4104"/>
<protein>
    <submittedName>
        <fullName evidence="2">Uncharacterized protein</fullName>
    </submittedName>
</protein>
<keyword evidence="1" id="KW-0812">Transmembrane</keyword>
<evidence type="ECO:0000256" key="1">
    <source>
        <dbReference type="SAM" id="Phobius"/>
    </source>
</evidence>
<name>K6YZS7_9ALTE</name>
<sequence length="57" mass="6260">MDFKIIIIAIVISVGFFVTSTGLSGGSPIYTFLASFGLFMIILVISMLLFAKKNRKK</sequence>
<evidence type="ECO:0000313" key="2">
    <source>
        <dbReference type="EMBL" id="GAC16715.1"/>
    </source>
</evidence>
<feature type="transmembrane region" description="Helical" evidence="1">
    <location>
        <begin position="5"/>
        <end position="23"/>
    </location>
</feature>